<gene>
    <name evidence="2" type="ORF">SAMN05216325_101223</name>
</gene>
<evidence type="ECO:0000256" key="1">
    <source>
        <dbReference type="SAM" id="MobiDB-lite"/>
    </source>
</evidence>
<sequence>MGNFFRSIIHDGRHGMSSIAQIPERNTQPMQNVELAMVHETKAAPFTTDIATATKIDSQNISAGMTENTGITGDNYIGHFPDEYHEAQSFADAAGLHDLSDKQPVVVYRDRVDSTAESLTNIGTPDDSECQFHGPKESRQQTNQQKANGEFEQLHTEISRLDRAEESGVNKQGNGAEKNTSPYLLKTRMNVPVDFEYTGQRTTQHVTNDKTNTNRSASLNEVKSDEMVTAAYSSDNFSGVKSRAAQRNGNEAQRPRPVHVKKDLGVSELQQNGEVTKLSAARQKTRAETNDLRLARENRTAQNPQVNIGVVNVIVEGPKQSRDTSSVVRHDDQTSRRFLRSL</sequence>
<dbReference type="OrthoDB" id="9819576at2"/>
<evidence type="ECO:0000313" key="2">
    <source>
        <dbReference type="EMBL" id="SEM71734.1"/>
    </source>
</evidence>
<dbReference type="EMBL" id="FOCP01000001">
    <property type="protein sequence ID" value="SEM71734.1"/>
    <property type="molecule type" value="Genomic_DNA"/>
</dbReference>
<dbReference type="RefSeq" id="WP_090627122.1">
    <property type="nucleotide sequence ID" value="NZ_FOCP01000001.1"/>
</dbReference>
<accession>A0A1H8AP33</accession>
<evidence type="ECO:0000313" key="3">
    <source>
        <dbReference type="Proteomes" id="UP000199459"/>
    </source>
</evidence>
<dbReference type="AlphaFoldDB" id="A0A1H8AP33"/>
<protein>
    <submittedName>
        <fullName evidence="2">Uncharacterized protein</fullName>
    </submittedName>
</protein>
<proteinExistence type="predicted"/>
<feature type="region of interest" description="Disordered" evidence="1">
    <location>
        <begin position="320"/>
        <end position="342"/>
    </location>
</feature>
<name>A0A1H8AP33_9PROT</name>
<organism evidence="2 3">
    <name type="scientific">Nitrosomonas marina</name>
    <dbReference type="NCBI Taxonomy" id="917"/>
    <lineage>
        <taxon>Bacteria</taxon>
        <taxon>Pseudomonadati</taxon>
        <taxon>Pseudomonadota</taxon>
        <taxon>Betaproteobacteria</taxon>
        <taxon>Nitrosomonadales</taxon>
        <taxon>Nitrosomonadaceae</taxon>
        <taxon>Nitrosomonas</taxon>
    </lineage>
</organism>
<feature type="region of interest" description="Disordered" evidence="1">
    <location>
        <begin position="118"/>
        <end position="150"/>
    </location>
</feature>
<reference evidence="2 3" key="1">
    <citation type="submission" date="2016-10" db="EMBL/GenBank/DDBJ databases">
        <authorList>
            <person name="de Groot N.N."/>
        </authorList>
    </citation>
    <scope>NUCLEOTIDE SEQUENCE [LARGE SCALE GENOMIC DNA]</scope>
    <source>
        <strain evidence="2 3">Nm22</strain>
    </source>
</reference>
<dbReference type="Proteomes" id="UP000199459">
    <property type="component" value="Unassembled WGS sequence"/>
</dbReference>